<keyword evidence="3" id="KW-1185">Reference proteome</keyword>
<sequence>MVVSMFHNAKMVVIILNLLLATMNKTVDRNWDNMQSRALTSYARAIFRIETMLAHTRNERQELLQSPIWLRLKTTNYIKITPNKATVTMSTQIVFASDL</sequence>
<keyword evidence="1" id="KW-0732">Signal</keyword>
<gene>
    <name evidence="2" type="ORF">THRCLA_21483</name>
</gene>
<evidence type="ECO:0000256" key="1">
    <source>
        <dbReference type="SAM" id="SignalP"/>
    </source>
</evidence>
<evidence type="ECO:0000313" key="2">
    <source>
        <dbReference type="EMBL" id="OQS02205.1"/>
    </source>
</evidence>
<evidence type="ECO:0000313" key="3">
    <source>
        <dbReference type="Proteomes" id="UP000243217"/>
    </source>
</evidence>
<feature type="signal peptide" evidence="1">
    <location>
        <begin position="1"/>
        <end position="21"/>
    </location>
</feature>
<feature type="non-terminal residue" evidence="2">
    <location>
        <position position="99"/>
    </location>
</feature>
<name>A0A1V9ZW16_9STRA</name>
<dbReference type="EMBL" id="JNBS01001192">
    <property type="protein sequence ID" value="OQS02205.1"/>
    <property type="molecule type" value="Genomic_DNA"/>
</dbReference>
<protein>
    <recommendedName>
        <fullName evidence="4">Secreted protein</fullName>
    </recommendedName>
</protein>
<comment type="caution">
    <text evidence="2">The sequence shown here is derived from an EMBL/GenBank/DDBJ whole genome shotgun (WGS) entry which is preliminary data.</text>
</comment>
<reference evidence="2 3" key="1">
    <citation type="journal article" date="2014" name="Genome Biol. Evol.">
        <title>The secreted proteins of Achlya hypogyna and Thraustotheca clavata identify the ancestral oomycete secretome and reveal gene acquisitions by horizontal gene transfer.</title>
        <authorList>
            <person name="Misner I."/>
            <person name="Blouin N."/>
            <person name="Leonard G."/>
            <person name="Richards T.A."/>
            <person name="Lane C.E."/>
        </authorList>
    </citation>
    <scope>NUCLEOTIDE SEQUENCE [LARGE SCALE GENOMIC DNA]</scope>
    <source>
        <strain evidence="2 3">ATCC 34112</strain>
    </source>
</reference>
<evidence type="ECO:0008006" key="4">
    <source>
        <dbReference type="Google" id="ProtNLM"/>
    </source>
</evidence>
<dbReference type="Proteomes" id="UP000243217">
    <property type="component" value="Unassembled WGS sequence"/>
</dbReference>
<accession>A0A1V9ZW16</accession>
<dbReference type="AlphaFoldDB" id="A0A1V9ZW16"/>
<proteinExistence type="predicted"/>
<feature type="chain" id="PRO_5010746305" description="Secreted protein" evidence="1">
    <location>
        <begin position="22"/>
        <end position="99"/>
    </location>
</feature>
<organism evidence="2 3">
    <name type="scientific">Thraustotheca clavata</name>
    <dbReference type="NCBI Taxonomy" id="74557"/>
    <lineage>
        <taxon>Eukaryota</taxon>
        <taxon>Sar</taxon>
        <taxon>Stramenopiles</taxon>
        <taxon>Oomycota</taxon>
        <taxon>Saprolegniomycetes</taxon>
        <taxon>Saprolegniales</taxon>
        <taxon>Achlyaceae</taxon>
        <taxon>Thraustotheca</taxon>
    </lineage>
</organism>